<organism evidence="2 3">
    <name type="scientific">Penicillium frequentans</name>
    <dbReference type="NCBI Taxonomy" id="3151616"/>
    <lineage>
        <taxon>Eukaryota</taxon>
        <taxon>Fungi</taxon>
        <taxon>Dikarya</taxon>
        <taxon>Ascomycota</taxon>
        <taxon>Pezizomycotina</taxon>
        <taxon>Eurotiomycetes</taxon>
        <taxon>Eurotiomycetidae</taxon>
        <taxon>Eurotiales</taxon>
        <taxon>Aspergillaceae</taxon>
        <taxon>Penicillium</taxon>
    </lineage>
</organism>
<protein>
    <submittedName>
        <fullName evidence="2">Uncharacterized protein</fullName>
    </submittedName>
</protein>
<name>A0AAD6CJI7_9EURO</name>
<sequence>MVSQEIRDRGKAKGLEVEWLMEKEEFGEAKMRVISRVETSGSVRSNERSPIKLEDPHQTPGYKPGGSSSSLATSW</sequence>
<keyword evidence="3" id="KW-1185">Reference proteome</keyword>
<dbReference type="EMBL" id="JAQIZZ010000008">
    <property type="protein sequence ID" value="KAJ5524273.1"/>
    <property type="molecule type" value="Genomic_DNA"/>
</dbReference>
<evidence type="ECO:0000313" key="3">
    <source>
        <dbReference type="Proteomes" id="UP001220324"/>
    </source>
</evidence>
<accession>A0AAD6CJI7</accession>
<proteinExistence type="predicted"/>
<comment type="caution">
    <text evidence="2">The sequence shown here is derived from an EMBL/GenBank/DDBJ whole genome shotgun (WGS) entry which is preliminary data.</text>
</comment>
<feature type="region of interest" description="Disordered" evidence="1">
    <location>
        <begin position="37"/>
        <end position="75"/>
    </location>
</feature>
<evidence type="ECO:0000313" key="2">
    <source>
        <dbReference type="EMBL" id="KAJ5524273.1"/>
    </source>
</evidence>
<feature type="compositionally biased region" description="Basic and acidic residues" evidence="1">
    <location>
        <begin position="45"/>
        <end position="57"/>
    </location>
</feature>
<evidence type="ECO:0000256" key="1">
    <source>
        <dbReference type="SAM" id="MobiDB-lite"/>
    </source>
</evidence>
<dbReference type="AlphaFoldDB" id="A0AAD6CJI7"/>
<feature type="compositionally biased region" description="Polar residues" evidence="1">
    <location>
        <begin position="66"/>
        <end position="75"/>
    </location>
</feature>
<dbReference type="Proteomes" id="UP001220324">
    <property type="component" value="Unassembled WGS sequence"/>
</dbReference>
<gene>
    <name evidence="2" type="ORF">N7494_010923</name>
</gene>
<reference evidence="2 3" key="1">
    <citation type="journal article" date="2023" name="IMA Fungus">
        <title>Comparative genomic study of the Penicillium genus elucidates a diverse pangenome and 15 lateral gene transfer events.</title>
        <authorList>
            <person name="Petersen C."/>
            <person name="Sorensen T."/>
            <person name="Nielsen M.R."/>
            <person name="Sondergaard T.E."/>
            <person name="Sorensen J.L."/>
            <person name="Fitzpatrick D.A."/>
            <person name="Frisvad J.C."/>
            <person name="Nielsen K.L."/>
        </authorList>
    </citation>
    <scope>NUCLEOTIDE SEQUENCE [LARGE SCALE GENOMIC DNA]</scope>
    <source>
        <strain evidence="2 3">IBT 35679</strain>
    </source>
</reference>